<dbReference type="PROSITE" id="PS50937">
    <property type="entry name" value="HTH_MERR_2"/>
    <property type="match status" value="1"/>
</dbReference>
<reference evidence="4" key="1">
    <citation type="journal article" date="2019" name="Int. J. Syst. Evol. Microbiol.">
        <title>The Global Catalogue of Microorganisms (GCM) 10K type strain sequencing project: providing services to taxonomists for standard genome sequencing and annotation.</title>
        <authorList>
            <consortium name="The Broad Institute Genomics Platform"/>
            <consortium name="The Broad Institute Genome Sequencing Center for Infectious Disease"/>
            <person name="Wu L."/>
            <person name="Ma J."/>
        </authorList>
    </citation>
    <scope>NUCLEOTIDE SEQUENCE [LARGE SCALE GENOMIC DNA]</scope>
    <source>
        <strain evidence="4">JCM 15914</strain>
    </source>
</reference>
<keyword evidence="1" id="KW-0238">DNA-binding</keyword>
<gene>
    <name evidence="3" type="ORF">GCM10009824_11930</name>
</gene>
<organism evidence="3 4">
    <name type="scientific">Kocuria atrinae</name>
    <dbReference type="NCBI Taxonomy" id="592377"/>
    <lineage>
        <taxon>Bacteria</taxon>
        <taxon>Bacillati</taxon>
        <taxon>Actinomycetota</taxon>
        <taxon>Actinomycetes</taxon>
        <taxon>Micrococcales</taxon>
        <taxon>Micrococcaceae</taxon>
        <taxon>Kocuria</taxon>
    </lineage>
</organism>
<evidence type="ECO:0000313" key="3">
    <source>
        <dbReference type="EMBL" id="GAA2114587.1"/>
    </source>
</evidence>
<dbReference type="SUPFAM" id="SSF46955">
    <property type="entry name" value="Putative DNA-binding domain"/>
    <property type="match status" value="1"/>
</dbReference>
<comment type="caution">
    <text evidence="3">The sequence shown here is derived from an EMBL/GenBank/DDBJ whole genome shotgun (WGS) entry which is preliminary data.</text>
</comment>
<dbReference type="InterPro" id="IPR000551">
    <property type="entry name" value="MerR-type_HTH_dom"/>
</dbReference>
<protein>
    <submittedName>
        <fullName evidence="3">MerR family transcriptional regulator</fullName>
    </submittedName>
</protein>
<evidence type="ECO:0000256" key="1">
    <source>
        <dbReference type="ARBA" id="ARBA00023125"/>
    </source>
</evidence>
<keyword evidence="4" id="KW-1185">Reference proteome</keyword>
<dbReference type="Gene3D" id="3.20.80.10">
    <property type="entry name" value="Regulatory factor, effector binding domain"/>
    <property type="match status" value="1"/>
</dbReference>
<dbReference type="SMART" id="SM00422">
    <property type="entry name" value="HTH_MERR"/>
    <property type="match status" value="1"/>
</dbReference>
<proteinExistence type="predicted"/>
<dbReference type="PANTHER" id="PTHR30204">
    <property type="entry name" value="REDOX-CYCLING DRUG-SENSING TRANSCRIPTIONAL ACTIVATOR SOXR"/>
    <property type="match status" value="1"/>
</dbReference>
<dbReference type="InterPro" id="IPR047057">
    <property type="entry name" value="MerR_fam"/>
</dbReference>
<dbReference type="Pfam" id="PF13411">
    <property type="entry name" value="MerR_1"/>
    <property type="match status" value="1"/>
</dbReference>
<sequence length="277" mass="30736">MADLMTIGEFAAATWLSSKALRLYDRNGLLSPDAVDPCNGYRKYSHSQIEVARLVTMLRRIDMPLDQIRELLGLPEDERSAFVTRYREAEAERHARRQSLARFIEYAVAEGSLDGDGQPGSSRFEVSLRTVPDSAVLASTRHTSARELPDVIRSSAAKLLQLADGRGGPSGGLVVIYHGQVGWESDGPIEVCVPLRDAERAHRVEREHLQLFTRVVSEDVQFPRILSAFEAVQMRASQLGFTHAGPPREIYTPDNQDSVPRCEVALPVTTDEGLLNK</sequence>
<accession>A0ABP5JF01</accession>
<feature type="domain" description="HTH merR-type" evidence="2">
    <location>
        <begin position="4"/>
        <end position="74"/>
    </location>
</feature>
<dbReference type="Proteomes" id="UP001500166">
    <property type="component" value="Unassembled WGS sequence"/>
</dbReference>
<evidence type="ECO:0000259" key="2">
    <source>
        <dbReference type="PROSITE" id="PS50937"/>
    </source>
</evidence>
<dbReference type="PANTHER" id="PTHR30204:SF97">
    <property type="entry name" value="MERR FAMILY REGULATORY PROTEIN"/>
    <property type="match status" value="1"/>
</dbReference>
<dbReference type="RefSeq" id="WP_344224095.1">
    <property type="nucleotide sequence ID" value="NZ_BAAAQA010000014.1"/>
</dbReference>
<dbReference type="InterPro" id="IPR011256">
    <property type="entry name" value="Reg_factor_effector_dom_sf"/>
</dbReference>
<dbReference type="Gene3D" id="1.10.1660.10">
    <property type="match status" value="1"/>
</dbReference>
<name>A0ABP5JF01_9MICC</name>
<dbReference type="EMBL" id="BAAAQA010000014">
    <property type="protein sequence ID" value="GAA2114587.1"/>
    <property type="molecule type" value="Genomic_DNA"/>
</dbReference>
<evidence type="ECO:0000313" key="4">
    <source>
        <dbReference type="Proteomes" id="UP001500166"/>
    </source>
</evidence>
<dbReference type="InterPro" id="IPR009061">
    <property type="entry name" value="DNA-bd_dom_put_sf"/>
</dbReference>